<evidence type="ECO:0000256" key="5">
    <source>
        <dbReference type="ARBA" id="ARBA00022454"/>
    </source>
</evidence>
<feature type="domain" description="PARP alpha-helical" evidence="37">
    <location>
        <begin position="649"/>
        <end position="766"/>
    </location>
</feature>
<evidence type="ECO:0000256" key="25">
    <source>
        <dbReference type="ARBA" id="ARBA00024164"/>
    </source>
</evidence>
<dbReference type="Gene3D" id="1.10.20.130">
    <property type="match status" value="1"/>
</dbReference>
<evidence type="ECO:0000256" key="2">
    <source>
        <dbReference type="ARBA" id="ARBA00004514"/>
    </source>
</evidence>
<feature type="domain" description="PARP-type" evidence="34">
    <location>
        <begin position="9"/>
        <end position="91"/>
    </location>
</feature>
<evidence type="ECO:0000256" key="9">
    <source>
        <dbReference type="ARBA" id="ARBA00022588"/>
    </source>
</evidence>
<dbReference type="GO" id="GO:0140807">
    <property type="term" value="F:NAD+-protein-glutamate ADP-ribosyltransferase activity"/>
    <property type="evidence" value="ECO:0007669"/>
    <property type="project" value="RHEA"/>
</dbReference>
<dbReference type="Gene3D" id="3.40.50.10190">
    <property type="entry name" value="BRCT domain"/>
    <property type="match status" value="1"/>
</dbReference>
<evidence type="ECO:0000256" key="8">
    <source>
        <dbReference type="ARBA" id="ARBA00022533"/>
    </source>
</evidence>
<evidence type="ECO:0000256" key="13">
    <source>
        <dbReference type="ARBA" id="ARBA00022723"/>
    </source>
</evidence>
<dbReference type="Pfam" id="PF05406">
    <property type="entry name" value="WGR"/>
    <property type="match status" value="1"/>
</dbReference>
<evidence type="ECO:0000259" key="34">
    <source>
        <dbReference type="PROSITE" id="PS50064"/>
    </source>
</evidence>
<evidence type="ECO:0000256" key="15">
    <source>
        <dbReference type="ARBA" id="ARBA00022765"/>
    </source>
</evidence>
<dbReference type="PROSITE" id="PS51059">
    <property type="entry name" value="PARP_CATALYTIC"/>
    <property type="match status" value="1"/>
</dbReference>
<keyword evidence="40" id="KW-1185">Reference proteome</keyword>
<dbReference type="PROSITE" id="PS00347">
    <property type="entry name" value="ZF_PARP_1"/>
    <property type="match status" value="1"/>
</dbReference>
<dbReference type="Gene3D" id="1.20.142.10">
    <property type="entry name" value="Poly(ADP-ribose) polymerase, regulatory domain"/>
    <property type="match status" value="1"/>
</dbReference>
<comment type="caution">
    <text evidence="39">The sequence shown here is derived from an EMBL/GenBank/DDBJ whole genome shotgun (WGS) entry which is preliminary data.</text>
</comment>
<evidence type="ECO:0000259" key="37">
    <source>
        <dbReference type="PROSITE" id="PS51060"/>
    </source>
</evidence>
<dbReference type="PROSITE" id="PS50064">
    <property type="entry name" value="ZF_PARP_2"/>
    <property type="match status" value="2"/>
</dbReference>
<dbReference type="InterPro" id="IPR050800">
    <property type="entry name" value="ARTD/PARP"/>
</dbReference>
<dbReference type="SUPFAM" id="SSF57716">
    <property type="entry name" value="Glucocorticoid receptor-like (DNA-binding domain)"/>
    <property type="match status" value="2"/>
</dbReference>
<dbReference type="EC" id="2.4.2.30" evidence="4 32"/>
<evidence type="ECO:0000256" key="23">
    <source>
        <dbReference type="ARBA" id="ARBA00023242"/>
    </source>
</evidence>
<dbReference type="InterPro" id="IPR001510">
    <property type="entry name" value="Znf_PARP"/>
</dbReference>
<dbReference type="SMART" id="SM01336">
    <property type="entry name" value="zf-PARP"/>
    <property type="match status" value="2"/>
</dbReference>
<accession>A0A1V9XGG7</accession>
<dbReference type="GO" id="GO:0140815">
    <property type="term" value="F:NAD+-protein-histidine ADP-ribosyltransferase activity"/>
    <property type="evidence" value="ECO:0007669"/>
    <property type="project" value="RHEA"/>
</dbReference>
<dbReference type="STRING" id="418985.A0A1V9XGG7"/>
<evidence type="ECO:0000256" key="11">
    <source>
        <dbReference type="ARBA" id="ARBA00022679"/>
    </source>
</evidence>
<dbReference type="InterPro" id="IPR008893">
    <property type="entry name" value="WGR_domain"/>
</dbReference>
<dbReference type="Pfam" id="PF00533">
    <property type="entry name" value="BRCT"/>
    <property type="match status" value="1"/>
</dbReference>
<keyword evidence="6" id="KW-0963">Cytoplasm</keyword>
<evidence type="ECO:0000313" key="39">
    <source>
        <dbReference type="EMBL" id="OQR72526.1"/>
    </source>
</evidence>
<keyword evidence="21 32" id="KW-0238">DNA-binding</keyword>
<dbReference type="GO" id="GO:0140806">
    <property type="term" value="F:NAD+-protein-aspartate ADP-ribosyltransferase activity"/>
    <property type="evidence" value="ECO:0007669"/>
    <property type="project" value="RHEA"/>
</dbReference>
<dbReference type="InterPro" id="IPR001357">
    <property type="entry name" value="BRCT_dom"/>
</dbReference>
<dbReference type="PROSITE" id="PS51977">
    <property type="entry name" value="WGR"/>
    <property type="match status" value="1"/>
</dbReference>
<comment type="catalytic activity">
    <reaction evidence="29">
        <text>L-tyrosyl-[protein] + NAD(+) = O-(ADP-D-ribosyl)-L-tyrosyl-[protein] + nicotinamide + H(+)</text>
        <dbReference type="Rhea" id="RHEA:58236"/>
        <dbReference type="Rhea" id="RHEA-COMP:10136"/>
        <dbReference type="Rhea" id="RHEA-COMP:15092"/>
        <dbReference type="ChEBI" id="CHEBI:15378"/>
        <dbReference type="ChEBI" id="CHEBI:17154"/>
        <dbReference type="ChEBI" id="CHEBI:46858"/>
        <dbReference type="ChEBI" id="CHEBI:57540"/>
        <dbReference type="ChEBI" id="CHEBI:142557"/>
    </reaction>
    <physiologicalReaction direction="left-to-right" evidence="29">
        <dbReference type="Rhea" id="RHEA:58237"/>
    </physiologicalReaction>
</comment>
<evidence type="ECO:0000256" key="3">
    <source>
        <dbReference type="ARBA" id="ARBA00004604"/>
    </source>
</evidence>
<dbReference type="Gene3D" id="3.90.228.10">
    <property type="match status" value="1"/>
</dbReference>
<dbReference type="EMBL" id="MNPL01011581">
    <property type="protein sequence ID" value="OQR72526.1"/>
    <property type="molecule type" value="Genomic_DNA"/>
</dbReference>
<dbReference type="PROSITE" id="PS52007">
    <property type="entry name" value="PADR1"/>
    <property type="match status" value="1"/>
</dbReference>
<keyword evidence="7" id="KW-1017">Isopeptide bond</keyword>
<dbReference type="GO" id="GO:0016779">
    <property type="term" value="F:nucleotidyltransferase activity"/>
    <property type="evidence" value="ECO:0007669"/>
    <property type="project" value="UniProtKB-KW"/>
</dbReference>
<dbReference type="GO" id="GO:0140808">
    <property type="term" value="F:NAD+-protein-tyrosine ADP-ribosyltransferase activity"/>
    <property type="evidence" value="ECO:0007669"/>
    <property type="project" value="RHEA"/>
</dbReference>
<organism evidence="39 40">
    <name type="scientific">Tropilaelaps mercedesae</name>
    <dbReference type="NCBI Taxonomy" id="418985"/>
    <lineage>
        <taxon>Eukaryota</taxon>
        <taxon>Metazoa</taxon>
        <taxon>Ecdysozoa</taxon>
        <taxon>Arthropoda</taxon>
        <taxon>Chelicerata</taxon>
        <taxon>Arachnida</taxon>
        <taxon>Acari</taxon>
        <taxon>Parasitiformes</taxon>
        <taxon>Mesostigmata</taxon>
        <taxon>Gamasina</taxon>
        <taxon>Dermanyssoidea</taxon>
        <taxon>Laelapidae</taxon>
        <taxon>Tropilaelaps</taxon>
    </lineage>
</organism>
<evidence type="ECO:0000256" key="26">
    <source>
        <dbReference type="ARBA" id="ARBA00024347"/>
    </source>
</evidence>
<evidence type="ECO:0000256" key="22">
    <source>
        <dbReference type="ARBA" id="ARBA00023163"/>
    </source>
</evidence>
<keyword evidence="20 32" id="KW-0520">NAD</keyword>
<keyword evidence="8" id="KW-0021">Allosteric enzyme</keyword>
<dbReference type="PANTHER" id="PTHR10459:SF112">
    <property type="entry name" value="POLY [ADP-RIBOSE] POLYMERASE 1"/>
    <property type="match status" value="1"/>
</dbReference>
<dbReference type="Pfam" id="PF02877">
    <property type="entry name" value="PARP_reg"/>
    <property type="match status" value="1"/>
</dbReference>
<keyword evidence="19" id="KW-0805">Transcription regulation</keyword>
<evidence type="ECO:0000256" key="31">
    <source>
        <dbReference type="ARBA" id="ARBA00071874"/>
    </source>
</evidence>
<dbReference type="FunFam" id="1.20.142.10:FF:000001">
    <property type="entry name" value="Poly [ADP-ribose] polymerase"/>
    <property type="match status" value="1"/>
</dbReference>
<dbReference type="Gene3D" id="3.30.1740.10">
    <property type="entry name" value="Zinc finger, PARP-type"/>
    <property type="match status" value="2"/>
</dbReference>
<keyword evidence="11 32" id="KW-0808">Transferase</keyword>
<evidence type="ECO:0000256" key="19">
    <source>
        <dbReference type="ARBA" id="ARBA00023015"/>
    </source>
</evidence>
<comment type="catalytic activity">
    <reaction evidence="28">
        <text>L-histidyl-[protein] + NAD(+) = N(tele)-(ADP-D-ribosyl)-L-histidyl-[protein] + nicotinamide + H(+)</text>
        <dbReference type="Rhea" id="RHEA:72071"/>
        <dbReference type="Rhea" id="RHEA-COMP:9745"/>
        <dbReference type="Rhea" id="RHEA-COMP:18085"/>
        <dbReference type="ChEBI" id="CHEBI:15378"/>
        <dbReference type="ChEBI" id="CHEBI:17154"/>
        <dbReference type="ChEBI" id="CHEBI:29979"/>
        <dbReference type="ChEBI" id="CHEBI:57540"/>
        <dbReference type="ChEBI" id="CHEBI:191398"/>
    </reaction>
    <physiologicalReaction direction="left-to-right" evidence="28">
        <dbReference type="Rhea" id="RHEA:72072"/>
    </physiologicalReaction>
</comment>
<evidence type="ECO:0000259" key="36">
    <source>
        <dbReference type="PROSITE" id="PS51059"/>
    </source>
</evidence>
<dbReference type="GO" id="GO:0051287">
    <property type="term" value="F:NAD binding"/>
    <property type="evidence" value="ECO:0007669"/>
    <property type="project" value="UniProtKB-UniRule"/>
</dbReference>
<evidence type="ECO:0000256" key="21">
    <source>
        <dbReference type="ARBA" id="ARBA00023125"/>
    </source>
</evidence>
<evidence type="ECO:0000256" key="32">
    <source>
        <dbReference type="PIRNR" id="PIRNR000489"/>
    </source>
</evidence>
<dbReference type="FunFam" id="3.90.228.10:FF:000002">
    <property type="entry name" value="Poly [ADP-ribose] polymerase"/>
    <property type="match status" value="1"/>
</dbReference>
<dbReference type="InterPro" id="IPR008288">
    <property type="entry name" value="PARP"/>
</dbReference>
<dbReference type="Gene3D" id="2.20.25.630">
    <property type="match status" value="1"/>
</dbReference>
<dbReference type="InterPro" id="IPR012982">
    <property type="entry name" value="PARP1-like_PADR1_Zn_ribbon"/>
</dbReference>
<feature type="domain" description="BRCT" evidence="35">
    <location>
        <begin position="379"/>
        <end position="456"/>
    </location>
</feature>
<dbReference type="CDD" id="cd01437">
    <property type="entry name" value="parp_like"/>
    <property type="match status" value="1"/>
</dbReference>
<dbReference type="InterPro" id="IPR036420">
    <property type="entry name" value="BRCT_dom_sf"/>
</dbReference>
<dbReference type="SMART" id="SM00773">
    <property type="entry name" value="WGR"/>
    <property type="match status" value="1"/>
</dbReference>
<dbReference type="GO" id="GO:0006302">
    <property type="term" value="P:double-strand break repair"/>
    <property type="evidence" value="ECO:0007669"/>
    <property type="project" value="TreeGrafter"/>
</dbReference>
<dbReference type="AlphaFoldDB" id="A0A1V9XGG7"/>
<evidence type="ECO:0000256" key="4">
    <source>
        <dbReference type="ARBA" id="ARBA00012020"/>
    </source>
</evidence>
<dbReference type="GO" id="GO:0005730">
    <property type="term" value="C:nucleolus"/>
    <property type="evidence" value="ECO:0007669"/>
    <property type="project" value="UniProtKB-SubCell"/>
</dbReference>
<dbReference type="InterPro" id="IPR038650">
    <property type="entry name" value="PADR1_C_dom_sf"/>
</dbReference>
<comment type="subcellular location">
    <subcellularLocation>
        <location evidence="1">Chromosome</location>
    </subcellularLocation>
    <subcellularLocation>
        <location evidence="2">Cytoplasm</location>
        <location evidence="2">Cytosol</location>
    </subcellularLocation>
    <subcellularLocation>
        <location evidence="3">Nucleus</location>
        <location evidence="3">Nucleolus</location>
    </subcellularLocation>
</comment>
<dbReference type="PIRSF" id="PIRSF000489">
    <property type="entry name" value="NAD_ADPRT"/>
    <property type="match status" value="1"/>
</dbReference>
<dbReference type="SMART" id="SM00292">
    <property type="entry name" value="BRCT"/>
    <property type="match status" value="1"/>
</dbReference>
<evidence type="ECO:0000259" key="35">
    <source>
        <dbReference type="PROSITE" id="PS50172"/>
    </source>
</evidence>
<dbReference type="InParanoid" id="A0A1V9XGG7"/>
<feature type="region of interest" description="Disordered" evidence="33">
    <location>
        <begin position="211"/>
        <end position="240"/>
    </location>
</feature>
<evidence type="ECO:0000256" key="28">
    <source>
        <dbReference type="ARBA" id="ARBA00048241"/>
    </source>
</evidence>
<evidence type="ECO:0000256" key="1">
    <source>
        <dbReference type="ARBA" id="ARBA00004286"/>
    </source>
</evidence>
<dbReference type="SUPFAM" id="SSF56399">
    <property type="entry name" value="ADP-ribosylation"/>
    <property type="match status" value="1"/>
</dbReference>
<evidence type="ECO:0000256" key="24">
    <source>
        <dbReference type="ARBA" id="ARBA00024159"/>
    </source>
</evidence>
<evidence type="ECO:0000256" key="14">
    <source>
        <dbReference type="ARBA" id="ARBA00022737"/>
    </source>
</evidence>
<dbReference type="FunCoup" id="A0A1V9XGG7">
    <property type="interactions" value="441"/>
</dbReference>
<gene>
    <name evidence="39" type="ORF">BIW11_10327</name>
</gene>
<dbReference type="GO" id="GO:0045087">
    <property type="term" value="P:innate immune response"/>
    <property type="evidence" value="ECO:0007669"/>
    <property type="project" value="UniProtKB-KW"/>
</dbReference>
<comment type="catalytic activity">
    <reaction evidence="24">
        <text>L-glutamyl-[protein] + NAD(+) = 5-O-(ADP-D-ribosyl)-L-glutamyl-[protein] + nicotinamide</text>
        <dbReference type="Rhea" id="RHEA:58224"/>
        <dbReference type="Rhea" id="RHEA-COMP:10208"/>
        <dbReference type="Rhea" id="RHEA-COMP:15089"/>
        <dbReference type="ChEBI" id="CHEBI:17154"/>
        <dbReference type="ChEBI" id="CHEBI:29973"/>
        <dbReference type="ChEBI" id="CHEBI:57540"/>
        <dbReference type="ChEBI" id="CHEBI:142540"/>
    </reaction>
    <physiologicalReaction direction="left-to-right" evidence="24">
        <dbReference type="Rhea" id="RHEA:58225"/>
    </physiologicalReaction>
</comment>
<dbReference type="SUPFAM" id="SSF142921">
    <property type="entry name" value="WGR domain-like"/>
    <property type="match status" value="1"/>
</dbReference>
<dbReference type="InterPro" id="IPR036930">
    <property type="entry name" value="WGR_dom_sf"/>
</dbReference>
<dbReference type="GO" id="GO:0005829">
    <property type="term" value="C:cytosol"/>
    <property type="evidence" value="ECO:0007669"/>
    <property type="project" value="UniProtKB-SubCell"/>
</dbReference>
<dbReference type="Pfam" id="PF21728">
    <property type="entry name" value="PADR1_N"/>
    <property type="match status" value="1"/>
</dbReference>
<comment type="similarity">
    <text evidence="26">Belongs to the ARTD/PARP family.</text>
</comment>
<dbReference type="GO" id="GO:0003677">
    <property type="term" value="F:DNA binding"/>
    <property type="evidence" value="ECO:0007669"/>
    <property type="project" value="UniProtKB-UniRule"/>
</dbReference>
<evidence type="ECO:0000256" key="29">
    <source>
        <dbReference type="ARBA" id="ARBA00048339"/>
    </source>
</evidence>
<dbReference type="PROSITE" id="PS50172">
    <property type="entry name" value="BRCT"/>
    <property type="match status" value="1"/>
</dbReference>
<protein>
    <recommendedName>
        <fullName evidence="31 32">Poly [ADP-ribose] polymerase</fullName>
        <ecNumber evidence="4 32">2.4.2.30</ecNumber>
    </recommendedName>
</protein>
<feature type="domain" description="PARP-type" evidence="34">
    <location>
        <begin position="114"/>
        <end position="215"/>
    </location>
</feature>
<keyword evidence="9" id="KW-0399">Innate immunity</keyword>
<dbReference type="InterPro" id="IPR036616">
    <property type="entry name" value="Poly(ADP-ribose)pol_reg_dom_sf"/>
</dbReference>
<keyword evidence="5" id="KW-0158">Chromosome</keyword>
<dbReference type="InterPro" id="IPR049296">
    <property type="entry name" value="PARP1-like_PADR1_N"/>
</dbReference>
<evidence type="ECO:0000256" key="30">
    <source>
        <dbReference type="ARBA" id="ARBA00048575"/>
    </source>
</evidence>
<evidence type="ECO:0000256" key="12">
    <source>
        <dbReference type="ARBA" id="ARBA00022695"/>
    </source>
</evidence>
<dbReference type="SUPFAM" id="SSF47587">
    <property type="entry name" value="Domain of poly(ADP-ribose) polymerase"/>
    <property type="match status" value="1"/>
</dbReference>
<evidence type="ECO:0000256" key="27">
    <source>
        <dbReference type="ARBA" id="ARBA00033987"/>
    </source>
</evidence>
<evidence type="ECO:0000259" key="38">
    <source>
        <dbReference type="PROSITE" id="PS51977"/>
    </source>
</evidence>
<keyword evidence="13 32" id="KW-0479">Metal-binding</keyword>
<dbReference type="SMART" id="SM01335">
    <property type="entry name" value="PADR1"/>
    <property type="match status" value="1"/>
</dbReference>
<dbReference type="InterPro" id="IPR036957">
    <property type="entry name" value="Znf_PARP_sf"/>
</dbReference>
<dbReference type="Pfam" id="PF08063">
    <property type="entry name" value="Zn_ribbon_PADR1"/>
    <property type="match status" value="1"/>
</dbReference>
<keyword evidence="16" id="KW-0863">Zinc-finger</keyword>
<dbReference type="InterPro" id="IPR012317">
    <property type="entry name" value="Poly(ADP-ribose)pol_cat_dom"/>
</dbReference>
<dbReference type="CDD" id="cd17747">
    <property type="entry name" value="BRCT_PARP1"/>
    <property type="match status" value="1"/>
</dbReference>
<keyword evidence="22" id="KW-0804">Transcription</keyword>
<proteinExistence type="inferred from homology"/>
<dbReference type="PANTHER" id="PTHR10459">
    <property type="entry name" value="DNA LIGASE"/>
    <property type="match status" value="1"/>
</dbReference>
<evidence type="ECO:0000313" key="40">
    <source>
        <dbReference type="Proteomes" id="UP000192247"/>
    </source>
</evidence>
<evidence type="ECO:0000256" key="18">
    <source>
        <dbReference type="ARBA" id="ARBA00022859"/>
    </source>
</evidence>
<name>A0A1V9XGG7_9ACAR</name>
<keyword evidence="18" id="KW-0391">Immunity</keyword>
<dbReference type="GO" id="GO:0005694">
    <property type="term" value="C:chromosome"/>
    <property type="evidence" value="ECO:0007669"/>
    <property type="project" value="UniProtKB-SubCell"/>
</dbReference>
<sequence length="993" mass="111397">MGDADDLPFKVEYAKSGRASCKCCSGNIAKDELRLAAMVQSPHFDGKVPKWFHFKCFFLKNKAKSVGDIDGFASIKYEDQKRIEEKIDSGGGTAEVAAKGKVSAKEKKNATQEFSVEYSKSGRAACRSCEEFIAKGKYSSLVMTFHFRQVRISKMEYESERARAYGPYPGWYHVDCFVAKRESLDWYLPATDLPGFKALGVDDQKMLKEKIKKLTPPKKRPADEPDAGTPPTKKSKEDEAALKKQSDKLFSIQKKLEQKMTKRQIQEVFEYNDMHIPAGVSRLVEWLADAILFGVCDPCPECGSKALRFKNTEYKCCGNFSEFTTCTYATAEPKRSKIKIPEEFLAEFSFLKGGLGKRLIPAGASKKSAKTEATIRNKTLAKPLTGLAIVVEGTVQDAEVVRAKILSFGGKVAKQVTPEVLCVISTQENVDKMTTKVKRAQKDNVPVVSEDFLEKCRQGKVELNPHKLGDWGDEAVTSKLLSQASKSAAEERQKSNKSIFLKSGEDTTMRVKMNGLAAVEPDSGLDGIAKVYQRGKDVYSCVLGFADVSRGTNSYYKLQLLESRGTYFVFRSWGRIGTTIGGNKLEQHSTLQDALLEYKSLFLEKTGNEWDQRKSFVKQPKLFNIIEIDYMQDDDASQDTKQILATSSNSKLPLPVQELICMIFDVNVLNQQMREFEIDLKKMPLGKISKQQISKAYKILSELQELIEKQASRLQFLDASNRFFTVIPHDFGINSLPLLDNVDAIKDKVSMLDSLGEMEVTMKMLKQENVTQLPVDHHYTQLNTDVGVLARDDPVFGLLQRYVNTTHASTHSSYKLEILDVFTIARQGEAQRYKPFKRLHNRRLLWHGSRLTNFAGILSQGLRIAPPEAPVTGYMFGKGIYFADMVSKSANYCCASASNPVGLLLLCEVALGDMYERTSAEYVTKLPDRKHSTKGVGMTEPPNREELDGVIVPMGPGETSNKKTSLLYNEYIVYDVAQVQIKYLLKVNFEFNC</sequence>
<evidence type="ECO:0000256" key="16">
    <source>
        <dbReference type="ARBA" id="ARBA00022771"/>
    </source>
</evidence>
<keyword evidence="17 32" id="KW-0862">Zinc</keyword>
<evidence type="ECO:0000256" key="33">
    <source>
        <dbReference type="SAM" id="MobiDB-lite"/>
    </source>
</evidence>
<dbReference type="Pfam" id="PF00645">
    <property type="entry name" value="zf-PARP"/>
    <property type="match status" value="2"/>
</dbReference>
<keyword evidence="10 32" id="KW-0328">Glycosyltransferase</keyword>
<evidence type="ECO:0000256" key="17">
    <source>
        <dbReference type="ARBA" id="ARBA00022833"/>
    </source>
</evidence>
<dbReference type="GO" id="GO:0003950">
    <property type="term" value="F:NAD+ poly-ADP-ribosyltransferase activity"/>
    <property type="evidence" value="ECO:0007669"/>
    <property type="project" value="UniProtKB-UniRule"/>
</dbReference>
<dbReference type="GO" id="GO:0008270">
    <property type="term" value="F:zinc ion binding"/>
    <property type="evidence" value="ECO:0007669"/>
    <property type="project" value="UniProtKB-KW"/>
</dbReference>
<comment type="catalytic activity">
    <reaction evidence="27 32">
        <text>NAD(+) + (ADP-D-ribosyl)n-acceptor = nicotinamide + (ADP-D-ribosyl)n+1-acceptor + H(+).</text>
        <dbReference type="EC" id="2.4.2.30"/>
    </reaction>
</comment>
<dbReference type="GO" id="GO:0070212">
    <property type="term" value="P:protein poly-ADP-ribosylation"/>
    <property type="evidence" value="ECO:0007669"/>
    <property type="project" value="TreeGrafter"/>
</dbReference>
<dbReference type="Proteomes" id="UP000192247">
    <property type="component" value="Unassembled WGS sequence"/>
</dbReference>
<keyword evidence="14" id="KW-0677">Repeat</keyword>
<evidence type="ECO:0000256" key="10">
    <source>
        <dbReference type="ARBA" id="ARBA00022676"/>
    </source>
</evidence>
<comment type="catalytic activity">
    <reaction evidence="25">
        <text>L-aspartyl-[protein] + NAD(+) = 4-O-(ADP-D-ribosyl)-L-aspartyl-[protein] + nicotinamide</text>
        <dbReference type="Rhea" id="RHEA:54424"/>
        <dbReference type="Rhea" id="RHEA-COMP:9867"/>
        <dbReference type="Rhea" id="RHEA-COMP:13832"/>
        <dbReference type="ChEBI" id="CHEBI:17154"/>
        <dbReference type="ChEBI" id="CHEBI:29961"/>
        <dbReference type="ChEBI" id="CHEBI:57540"/>
        <dbReference type="ChEBI" id="CHEBI:138102"/>
    </reaction>
    <physiologicalReaction direction="left-to-right" evidence="25">
        <dbReference type="Rhea" id="RHEA:54425"/>
    </physiologicalReaction>
</comment>
<dbReference type="Pfam" id="PF00644">
    <property type="entry name" value="PARP"/>
    <property type="match status" value="1"/>
</dbReference>
<dbReference type="CDD" id="cd08001">
    <property type="entry name" value="WGR_PARP1_like"/>
    <property type="match status" value="1"/>
</dbReference>
<comment type="catalytic activity">
    <reaction evidence="30">
        <text>L-seryl-[protein] + NAD(+) = O-(ADP-D-ribosyl)-L-seryl-[protein] + nicotinamide + H(+)</text>
        <dbReference type="Rhea" id="RHEA:58232"/>
        <dbReference type="Rhea" id="RHEA-COMP:9863"/>
        <dbReference type="Rhea" id="RHEA-COMP:15091"/>
        <dbReference type="ChEBI" id="CHEBI:15378"/>
        <dbReference type="ChEBI" id="CHEBI:17154"/>
        <dbReference type="ChEBI" id="CHEBI:29999"/>
        <dbReference type="ChEBI" id="CHEBI:57540"/>
        <dbReference type="ChEBI" id="CHEBI:142556"/>
    </reaction>
    <physiologicalReaction direction="left-to-right" evidence="30">
        <dbReference type="Rhea" id="RHEA:58233"/>
    </physiologicalReaction>
</comment>
<feature type="domain" description="PARP catalytic" evidence="36">
    <location>
        <begin position="773"/>
        <end position="993"/>
    </location>
</feature>
<dbReference type="SUPFAM" id="SSF52113">
    <property type="entry name" value="BRCT domain"/>
    <property type="match status" value="1"/>
</dbReference>
<feature type="domain" description="WGR" evidence="38">
    <location>
        <begin position="528"/>
        <end position="623"/>
    </location>
</feature>
<reference evidence="39" key="1">
    <citation type="journal article" date="2017" name="Gigascience">
        <title>Draft genome of the honey bee ectoparasitic mite, Tropilaelaps mercedesae, is shaped by the parasitic life history.</title>
        <authorList>
            <person name="Dong X."/>
            <person name="Armstrong S.D."/>
            <person name="Xia D."/>
            <person name="Makepeace B.L."/>
            <person name="Darby A.C."/>
            <person name="Kadowaki T."/>
        </authorList>
    </citation>
    <scope>NUCLEOTIDE SEQUENCE [LARGE SCALE GENOMIC DNA]</scope>
    <source>
        <strain evidence="39">Wuxi-XJTLU</strain>
    </source>
</reference>
<evidence type="ECO:0000256" key="6">
    <source>
        <dbReference type="ARBA" id="ARBA00022490"/>
    </source>
</evidence>
<evidence type="ECO:0000256" key="20">
    <source>
        <dbReference type="ARBA" id="ARBA00023027"/>
    </source>
</evidence>
<keyword evidence="15" id="KW-0013">ADP-ribosylation</keyword>
<dbReference type="GO" id="GO:0140805">
    <property type="term" value="F:NAD+-protein-serine ADP-ribosyltransferase activity"/>
    <property type="evidence" value="ECO:0007669"/>
    <property type="project" value="RHEA"/>
</dbReference>
<dbReference type="OrthoDB" id="429950at2759"/>
<dbReference type="InterPro" id="IPR004102">
    <property type="entry name" value="Poly(ADP-ribose)pol_reg_dom"/>
</dbReference>
<evidence type="ECO:0000256" key="7">
    <source>
        <dbReference type="ARBA" id="ARBA00022499"/>
    </source>
</evidence>
<dbReference type="PROSITE" id="PS51060">
    <property type="entry name" value="PARP_ALPHA_HD"/>
    <property type="match status" value="1"/>
</dbReference>
<keyword evidence="12" id="KW-0548">Nucleotidyltransferase</keyword>
<keyword evidence="23 32" id="KW-0539">Nucleus</keyword>